<gene>
    <name evidence="1" type="ORF">AKJ36_02270</name>
</gene>
<dbReference type="AlphaFoldDB" id="A0A133UKP6"/>
<keyword evidence="2" id="KW-1185">Reference proteome</keyword>
<sequence length="76" mass="8947">MRFSPDRGHVRVYSPFMTPLEPTFPLPRYLPDNPLKLGLRRLVRPAKAPYRWWGPGNYSLGGIDGDRCHLKELKWR</sequence>
<evidence type="ECO:0000313" key="1">
    <source>
        <dbReference type="EMBL" id="KXA94773.1"/>
    </source>
</evidence>
<reference evidence="1 2" key="1">
    <citation type="journal article" date="2016" name="Sci. Rep.">
        <title>Metabolic traits of an uncultured archaeal lineage -MSBL1- from brine pools of the Red Sea.</title>
        <authorList>
            <person name="Mwirichia R."/>
            <person name="Alam I."/>
            <person name="Rashid M."/>
            <person name="Vinu M."/>
            <person name="Ba-Alawi W."/>
            <person name="Anthony Kamau A."/>
            <person name="Kamanda Ngugi D."/>
            <person name="Goker M."/>
            <person name="Klenk H.P."/>
            <person name="Bajic V."/>
            <person name="Stingl U."/>
        </authorList>
    </citation>
    <scope>NUCLEOTIDE SEQUENCE [LARGE SCALE GENOMIC DNA]</scope>
    <source>
        <strain evidence="1">SCGC-AAA259I07</strain>
    </source>
</reference>
<accession>A0A133UKP6</accession>
<comment type="caution">
    <text evidence="1">The sequence shown here is derived from an EMBL/GenBank/DDBJ whole genome shotgun (WGS) entry which is preliminary data.</text>
</comment>
<name>A0A133UKP6_9EURY</name>
<dbReference type="EMBL" id="LHXQ01000029">
    <property type="protein sequence ID" value="KXA94773.1"/>
    <property type="molecule type" value="Genomic_DNA"/>
</dbReference>
<organism evidence="1 2">
    <name type="scientific">candidate division MSBL1 archaeon SCGC-AAA259I07</name>
    <dbReference type="NCBI Taxonomy" id="1698266"/>
    <lineage>
        <taxon>Archaea</taxon>
        <taxon>Methanobacteriati</taxon>
        <taxon>Methanobacteriota</taxon>
        <taxon>candidate division MSBL1</taxon>
    </lineage>
</organism>
<proteinExistence type="predicted"/>
<dbReference type="Proteomes" id="UP000070155">
    <property type="component" value="Unassembled WGS sequence"/>
</dbReference>
<evidence type="ECO:0000313" key="2">
    <source>
        <dbReference type="Proteomes" id="UP000070155"/>
    </source>
</evidence>
<protein>
    <submittedName>
        <fullName evidence="1">Uncharacterized protein</fullName>
    </submittedName>
</protein>